<reference evidence="2" key="1">
    <citation type="submission" date="2022-10" db="EMBL/GenBank/DDBJ databases">
        <authorList>
            <person name="Chen Y."/>
            <person name="Dougan E. K."/>
            <person name="Chan C."/>
            <person name="Rhodes N."/>
            <person name="Thang M."/>
        </authorList>
    </citation>
    <scope>NUCLEOTIDE SEQUENCE</scope>
</reference>
<proteinExistence type="predicted"/>
<dbReference type="EMBL" id="CAMXCT030000198">
    <property type="protein sequence ID" value="CAL4762653.1"/>
    <property type="molecule type" value="Genomic_DNA"/>
</dbReference>
<evidence type="ECO:0000256" key="1">
    <source>
        <dbReference type="SAM" id="MobiDB-lite"/>
    </source>
</evidence>
<protein>
    <submittedName>
        <fullName evidence="2">Uncharacterized protein</fullName>
    </submittedName>
</protein>
<comment type="caution">
    <text evidence="2">The sequence shown here is derived from an EMBL/GenBank/DDBJ whole genome shotgun (WGS) entry which is preliminary data.</text>
</comment>
<keyword evidence="4" id="KW-1185">Reference proteome</keyword>
<dbReference type="AlphaFoldDB" id="A0A9P1BNZ9"/>
<dbReference type="Proteomes" id="UP001152797">
    <property type="component" value="Unassembled WGS sequence"/>
</dbReference>
<name>A0A9P1BNZ9_9DINO</name>
<dbReference type="OrthoDB" id="10342086at2759"/>
<gene>
    <name evidence="2" type="ORF">C1SCF055_LOCUS3675</name>
</gene>
<evidence type="ECO:0000313" key="2">
    <source>
        <dbReference type="EMBL" id="CAI3975341.1"/>
    </source>
</evidence>
<accession>A0A9P1BNZ9</accession>
<dbReference type="EMBL" id="CAMXCT020000198">
    <property type="protein sequence ID" value="CAL1128716.1"/>
    <property type="molecule type" value="Genomic_DNA"/>
</dbReference>
<dbReference type="EMBL" id="CAMXCT010000198">
    <property type="protein sequence ID" value="CAI3975341.1"/>
    <property type="molecule type" value="Genomic_DNA"/>
</dbReference>
<organism evidence="2">
    <name type="scientific">Cladocopium goreaui</name>
    <dbReference type="NCBI Taxonomy" id="2562237"/>
    <lineage>
        <taxon>Eukaryota</taxon>
        <taxon>Sar</taxon>
        <taxon>Alveolata</taxon>
        <taxon>Dinophyceae</taxon>
        <taxon>Suessiales</taxon>
        <taxon>Symbiodiniaceae</taxon>
        <taxon>Cladocopium</taxon>
    </lineage>
</organism>
<reference evidence="3 4" key="2">
    <citation type="submission" date="2024-05" db="EMBL/GenBank/DDBJ databases">
        <authorList>
            <person name="Chen Y."/>
            <person name="Shah S."/>
            <person name="Dougan E. K."/>
            <person name="Thang M."/>
            <person name="Chan C."/>
        </authorList>
    </citation>
    <scope>NUCLEOTIDE SEQUENCE [LARGE SCALE GENOMIC DNA]</scope>
</reference>
<feature type="region of interest" description="Disordered" evidence="1">
    <location>
        <begin position="100"/>
        <end position="191"/>
    </location>
</feature>
<feature type="compositionally biased region" description="Basic and acidic residues" evidence="1">
    <location>
        <begin position="100"/>
        <end position="124"/>
    </location>
</feature>
<evidence type="ECO:0000313" key="3">
    <source>
        <dbReference type="EMBL" id="CAL4762653.1"/>
    </source>
</evidence>
<evidence type="ECO:0000313" key="4">
    <source>
        <dbReference type="Proteomes" id="UP001152797"/>
    </source>
</evidence>
<sequence length="191" mass="21579">MEFAPQQLNAGDRMDNLGATEVFYGGQMSSRPKELSLVKVQRPSPNGGFEEDLGVVHRVHAEDDTVTVQFPNDQHRVRVPTNQALLVQTLTPSYPKIRLKPGEHLPNRKQLDRREKELEEERRKLGLPQGAMLPWQEADQLNQGERRDDDGIVRITGDHWGIPTPTLDALKNRSIPPDEAPDEAPDTRKKG</sequence>